<name>A0AAW2KM12_9LAMI</name>
<reference evidence="1" key="1">
    <citation type="submission" date="2020-06" db="EMBL/GenBank/DDBJ databases">
        <authorList>
            <person name="Li T."/>
            <person name="Hu X."/>
            <person name="Zhang T."/>
            <person name="Song X."/>
            <person name="Zhang H."/>
            <person name="Dai N."/>
            <person name="Sheng W."/>
            <person name="Hou X."/>
            <person name="Wei L."/>
        </authorList>
    </citation>
    <scope>NUCLEOTIDE SEQUENCE</scope>
    <source>
        <strain evidence="1">KEN8</strain>
        <tissue evidence="1">Leaf</tissue>
    </source>
</reference>
<organism evidence="1">
    <name type="scientific">Sesamum calycinum</name>
    <dbReference type="NCBI Taxonomy" id="2727403"/>
    <lineage>
        <taxon>Eukaryota</taxon>
        <taxon>Viridiplantae</taxon>
        <taxon>Streptophyta</taxon>
        <taxon>Embryophyta</taxon>
        <taxon>Tracheophyta</taxon>
        <taxon>Spermatophyta</taxon>
        <taxon>Magnoliopsida</taxon>
        <taxon>eudicotyledons</taxon>
        <taxon>Gunneridae</taxon>
        <taxon>Pentapetalae</taxon>
        <taxon>asterids</taxon>
        <taxon>lamiids</taxon>
        <taxon>Lamiales</taxon>
        <taxon>Pedaliaceae</taxon>
        <taxon>Sesamum</taxon>
    </lineage>
</organism>
<comment type="caution">
    <text evidence="1">The sequence shown here is derived from an EMBL/GenBank/DDBJ whole genome shotgun (WGS) entry which is preliminary data.</text>
</comment>
<dbReference type="PANTHER" id="PTHR10775:SF188">
    <property type="entry name" value="TRANSPOSASE-ASSOCIATED DOMAIN-CONTAINING PROTEIN"/>
    <property type="match status" value="1"/>
</dbReference>
<reference evidence="1" key="2">
    <citation type="journal article" date="2024" name="Plant">
        <title>Genomic evolution and insights into agronomic trait innovations of Sesamum species.</title>
        <authorList>
            <person name="Miao H."/>
            <person name="Wang L."/>
            <person name="Qu L."/>
            <person name="Liu H."/>
            <person name="Sun Y."/>
            <person name="Le M."/>
            <person name="Wang Q."/>
            <person name="Wei S."/>
            <person name="Zheng Y."/>
            <person name="Lin W."/>
            <person name="Duan Y."/>
            <person name="Cao H."/>
            <person name="Xiong S."/>
            <person name="Wang X."/>
            <person name="Wei L."/>
            <person name="Li C."/>
            <person name="Ma Q."/>
            <person name="Ju M."/>
            <person name="Zhao R."/>
            <person name="Li G."/>
            <person name="Mu C."/>
            <person name="Tian Q."/>
            <person name="Mei H."/>
            <person name="Zhang T."/>
            <person name="Gao T."/>
            <person name="Zhang H."/>
        </authorList>
    </citation>
    <scope>NUCLEOTIDE SEQUENCE</scope>
    <source>
        <strain evidence="1">KEN8</strain>
    </source>
</reference>
<evidence type="ECO:0000313" key="1">
    <source>
        <dbReference type="EMBL" id="KAL0307919.1"/>
    </source>
</evidence>
<sequence length="84" mass="9777">MPRDHTLPLDYYNTKKLIRDLSLPVEKIDACKNGCMLYWNDDIDLDCKFCGEVRGLCFRSDCRANDVACQTIRRRKDPCAICLM</sequence>
<dbReference type="EMBL" id="JACGWM010000299">
    <property type="protein sequence ID" value="KAL0307919.1"/>
    <property type="molecule type" value="Genomic_DNA"/>
</dbReference>
<proteinExistence type="predicted"/>
<protein>
    <submittedName>
        <fullName evidence="1">Uncharacterized protein</fullName>
    </submittedName>
</protein>
<dbReference type="PANTHER" id="PTHR10775">
    <property type="entry name" value="OS08G0208400 PROTEIN"/>
    <property type="match status" value="1"/>
</dbReference>
<gene>
    <name evidence="1" type="ORF">Scaly_2966500</name>
</gene>
<dbReference type="AlphaFoldDB" id="A0AAW2KM12"/>
<accession>A0AAW2KM12</accession>